<feature type="region of interest" description="Disordered" evidence="7">
    <location>
        <begin position="119"/>
        <end position="171"/>
    </location>
</feature>
<keyword evidence="6" id="KW-0539">Nucleus</keyword>
<comment type="caution">
    <text evidence="8">The sequence shown here is derived from an EMBL/GenBank/DDBJ whole genome shotgun (WGS) entry which is preliminary data.</text>
</comment>
<name>A0ABR1HFK3_9HYPO</name>
<evidence type="ECO:0000256" key="4">
    <source>
        <dbReference type="ARBA" id="ARBA00022490"/>
    </source>
</evidence>
<evidence type="ECO:0000313" key="9">
    <source>
        <dbReference type="Proteomes" id="UP001498421"/>
    </source>
</evidence>
<feature type="compositionally biased region" description="Polar residues" evidence="7">
    <location>
        <begin position="7"/>
        <end position="22"/>
    </location>
</feature>
<feature type="compositionally biased region" description="Low complexity" evidence="7">
    <location>
        <begin position="34"/>
        <end position="44"/>
    </location>
</feature>
<sequence>MAHKKGPSSNTRAARRATSPSIDTDKSLKDVKPPTRAAASARPSVLAVHQSAGVQKKSKNNRKSQMSARARRRHEKGLEMAEAILERTSRKVEKSVGRGRNVKERSKAWDAINKAAEVEAQDKLAEEEGEGGGAATDEEMDGASEKNIHRSVATEPMVLPPLPENIDDDIL</sequence>
<protein>
    <recommendedName>
        <fullName evidence="10">Ribosome biogenesis protein Alb1</fullName>
    </recommendedName>
</protein>
<keyword evidence="9" id="KW-1185">Reference proteome</keyword>
<dbReference type="PANTHER" id="PTHR28280:SF1">
    <property type="entry name" value="SHUTTLING PRE-60S FACTOR ECM1"/>
    <property type="match status" value="1"/>
</dbReference>
<feature type="compositionally biased region" description="Acidic residues" evidence="7">
    <location>
        <begin position="127"/>
        <end position="142"/>
    </location>
</feature>
<evidence type="ECO:0000313" key="8">
    <source>
        <dbReference type="EMBL" id="KAK7419722.1"/>
    </source>
</evidence>
<comment type="subcellular location">
    <subcellularLocation>
        <location evidence="2">Cytoplasm</location>
    </subcellularLocation>
    <subcellularLocation>
        <location evidence="1">Nucleus</location>
    </subcellularLocation>
</comment>
<organism evidence="8 9">
    <name type="scientific">Neonectria magnoliae</name>
    <dbReference type="NCBI Taxonomy" id="2732573"/>
    <lineage>
        <taxon>Eukaryota</taxon>
        <taxon>Fungi</taxon>
        <taxon>Dikarya</taxon>
        <taxon>Ascomycota</taxon>
        <taxon>Pezizomycotina</taxon>
        <taxon>Sordariomycetes</taxon>
        <taxon>Hypocreomycetidae</taxon>
        <taxon>Hypocreales</taxon>
        <taxon>Nectriaceae</taxon>
        <taxon>Neonectria</taxon>
    </lineage>
</organism>
<keyword evidence="3" id="KW-0813">Transport</keyword>
<evidence type="ECO:0008006" key="10">
    <source>
        <dbReference type="Google" id="ProtNLM"/>
    </source>
</evidence>
<dbReference type="Proteomes" id="UP001498421">
    <property type="component" value="Unassembled WGS sequence"/>
</dbReference>
<accession>A0ABR1HFK3</accession>
<evidence type="ECO:0000256" key="2">
    <source>
        <dbReference type="ARBA" id="ARBA00004496"/>
    </source>
</evidence>
<dbReference type="PANTHER" id="PTHR28280">
    <property type="entry name" value="SHUTTLING PRE-60S FACTOR ECM1"/>
    <property type="match status" value="1"/>
</dbReference>
<dbReference type="EMBL" id="JAZAVK010000145">
    <property type="protein sequence ID" value="KAK7419722.1"/>
    <property type="molecule type" value="Genomic_DNA"/>
</dbReference>
<keyword evidence="4" id="KW-0963">Cytoplasm</keyword>
<feature type="region of interest" description="Disordered" evidence="7">
    <location>
        <begin position="89"/>
        <end position="108"/>
    </location>
</feature>
<feature type="compositionally biased region" description="Basic and acidic residues" evidence="7">
    <location>
        <begin position="23"/>
        <end position="33"/>
    </location>
</feature>
<dbReference type="InterPro" id="IPR053278">
    <property type="entry name" value="Pre-60S_factor_ECM1"/>
</dbReference>
<proteinExistence type="predicted"/>
<dbReference type="Pfam" id="PF09135">
    <property type="entry name" value="Alb1"/>
    <property type="match status" value="1"/>
</dbReference>
<evidence type="ECO:0000256" key="1">
    <source>
        <dbReference type="ARBA" id="ARBA00004123"/>
    </source>
</evidence>
<evidence type="ECO:0000256" key="6">
    <source>
        <dbReference type="ARBA" id="ARBA00023242"/>
    </source>
</evidence>
<feature type="region of interest" description="Disordered" evidence="7">
    <location>
        <begin position="1"/>
        <end position="78"/>
    </location>
</feature>
<keyword evidence="5" id="KW-0690">Ribosome biogenesis</keyword>
<reference evidence="8 9" key="1">
    <citation type="journal article" date="2025" name="Microbiol. Resour. Announc.">
        <title>Draft genome sequences for Neonectria magnoliae and Neonectria punicea, canker pathogens of Liriodendron tulipifera and Acer saccharum in West Virginia.</title>
        <authorList>
            <person name="Petronek H.M."/>
            <person name="Kasson M.T."/>
            <person name="Metheny A.M."/>
            <person name="Stauder C.M."/>
            <person name="Lovett B."/>
            <person name="Lynch S.C."/>
            <person name="Garnas J.R."/>
            <person name="Kasson L.R."/>
            <person name="Stajich J.E."/>
        </authorList>
    </citation>
    <scope>NUCLEOTIDE SEQUENCE [LARGE SCALE GENOMIC DNA]</scope>
    <source>
        <strain evidence="8 9">NRRL 64651</strain>
    </source>
</reference>
<dbReference type="InterPro" id="IPR022784">
    <property type="entry name" value="Ribosome_bgen_Alb1"/>
</dbReference>
<evidence type="ECO:0000256" key="7">
    <source>
        <dbReference type="SAM" id="MobiDB-lite"/>
    </source>
</evidence>
<gene>
    <name evidence="8" type="ORF">QQZ08_010735</name>
</gene>
<evidence type="ECO:0000256" key="3">
    <source>
        <dbReference type="ARBA" id="ARBA00022448"/>
    </source>
</evidence>
<evidence type="ECO:0000256" key="5">
    <source>
        <dbReference type="ARBA" id="ARBA00022517"/>
    </source>
</evidence>